<evidence type="ECO:0000313" key="2">
    <source>
        <dbReference type="EnsemblPlants" id="Kaladp0004s0013.1.v1.1"/>
    </source>
</evidence>
<dbReference type="OMA" id="TVMCTIR"/>
<dbReference type="Proteomes" id="UP000594263">
    <property type="component" value="Unplaced"/>
</dbReference>
<dbReference type="Gramene" id="Kaladp0004s0013.1.v1.1">
    <property type="protein sequence ID" value="Kaladp0004s0013.1.v1.1"/>
    <property type="gene ID" value="Kaladp0004s0013.v1.1"/>
</dbReference>
<dbReference type="Pfam" id="PF01344">
    <property type="entry name" value="Kelch_1"/>
    <property type="match status" value="2"/>
</dbReference>
<dbReference type="Pfam" id="PF00646">
    <property type="entry name" value="F-box"/>
    <property type="match status" value="1"/>
</dbReference>
<dbReference type="InterPro" id="IPR015915">
    <property type="entry name" value="Kelch-typ_b-propeller"/>
</dbReference>
<evidence type="ECO:0000259" key="1">
    <source>
        <dbReference type="Pfam" id="PF00646"/>
    </source>
</evidence>
<dbReference type="SUPFAM" id="SSF81383">
    <property type="entry name" value="F-box domain"/>
    <property type="match status" value="1"/>
</dbReference>
<dbReference type="InterPro" id="IPR006652">
    <property type="entry name" value="Kelch_1"/>
</dbReference>
<dbReference type="InterPro" id="IPR036047">
    <property type="entry name" value="F-box-like_dom_sf"/>
</dbReference>
<evidence type="ECO:0000313" key="3">
    <source>
        <dbReference type="Proteomes" id="UP000594263"/>
    </source>
</evidence>
<proteinExistence type="predicted"/>
<sequence>MCNSSLSSDSLVDGTLTLIPSLPNDVSALILAHVPYSHHGRLKSTCKSWKLFLSSQTLISIRRKHRLTSHLLCIFPQDPSISAPYFFDPRTMSWCPLPLMPCSPFVYGLCNFVSVSVNSSLYVLGGSLFDTRSFPIDRPSPSSSVFRFDVLRSEWESISPMLSPRGSFACTVEPNMGRIFVAGGGSRHHVFGAAGSRMSSVEMYDIGKDEWVALAGLPRFRAGCVGFVVGNGEEREFWVMGGYGESRTVAGVLPVDQYYKDAVVMEMKNGGAWREVGNMWEDGERMRLGKIVVLTEDDNLQGIPEIFMLDGNHIFRYDMDSNRWHRESSLPRKVPGSAFGFITLGGELHVLIPVSASENSEARRSRQSKRTAGTLLIQIYNPATKTWRSVVSRPPVKQLIDMNTAVMCSIHL</sequence>
<reference evidence="2" key="1">
    <citation type="submission" date="2021-01" db="UniProtKB">
        <authorList>
            <consortium name="EnsemblPlants"/>
        </authorList>
    </citation>
    <scope>IDENTIFICATION</scope>
</reference>
<accession>A0A7N0RA37</accession>
<dbReference type="InterPro" id="IPR001810">
    <property type="entry name" value="F-box_dom"/>
</dbReference>
<dbReference type="PANTHER" id="PTHR47850">
    <property type="entry name" value="F-BOX/KELCH-REPEAT PROTEIN OR23"/>
    <property type="match status" value="1"/>
</dbReference>
<dbReference type="PANTHER" id="PTHR47850:SF1">
    <property type="entry name" value="F-BOX_KELCH-REPEAT PROTEIN OR23"/>
    <property type="match status" value="1"/>
</dbReference>
<dbReference type="SMART" id="SM00612">
    <property type="entry name" value="Kelch"/>
    <property type="match status" value="2"/>
</dbReference>
<dbReference type="SUPFAM" id="SSF117281">
    <property type="entry name" value="Kelch motif"/>
    <property type="match status" value="1"/>
</dbReference>
<organism evidence="2 3">
    <name type="scientific">Kalanchoe fedtschenkoi</name>
    <name type="common">Lavender scallops</name>
    <name type="synonym">South American air plant</name>
    <dbReference type="NCBI Taxonomy" id="63787"/>
    <lineage>
        <taxon>Eukaryota</taxon>
        <taxon>Viridiplantae</taxon>
        <taxon>Streptophyta</taxon>
        <taxon>Embryophyta</taxon>
        <taxon>Tracheophyta</taxon>
        <taxon>Spermatophyta</taxon>
        <taxon>Magnoliopsida</taxon>
        <taxon>eudicotyledons</taxon>
        <taxon>Gunneridae</taxon>
        <taxon>Pentapetalae</taxon>
        <taxon>Saxifragales</taxon>
        <taxon>Crassulaceae</taxon>
        <taxon>Kalanchoe</taxon>
    </lineage>
</organism>
<dbReference type="EnsemblPlants" id="Kaladp0004s0013.1.v1.1">
    <property type="protein sequence ID" value="Kaladp0004s0013.1.v1.1"/>
    <property type="gene ID" value="Kaladp0004s0013.v1.1"/>
</dbReference>
<feature type="domain" description="F-box" evidence="1">
    <location>
        <begin position="19"/>
        <end position="56"/>
    </location>
</feature>
<dbReference type="AlphaFoldDB" id="A0A7N0RA37"/>
<keyword evidence="3" id="KW-1185">Reference proteome</keyword>
<name>A0A7N0RA37_KALFE</name>
<dbReference type="Gene3D" id="2.120.10.80">
    <property type="entry name" value="Kelch-type beta propeller"/>
    <property type="match status" value="1"/>
</dbReference>
<protein>
    <recommendedName>
        <fullName evidence="1">F-box domain-containing protein</fullName>
    </recommendedName>
</protein>
<dbReference type="CDD" id="cd22152">
    <property type="entry name" value="F-box_AtAFR-like"/>
    <property type="match status" value="1"/>
</dbReference>